<dbReference type="EMBL" id="KV441497">
    <property type="protein sequence ID" value="OAG14858.1"/>
    <property type="molecule type" value="Genomic_DNA"/>
</dbReference>
<keyword evidence="2 5" id="KW-0812">Transmembrane</keyword>
<evidence type="ECO:0000256" key="4">
    <source>
        <dbReference type="ARBA" id="ARBA00023136"/>
    </source>
</evidence>
<dbReference type="STRING" id="5599.A0A177D5S9"/>
<dbReference type="InterPro" id="IPR004841">
    <property type="entry name" value="AA-permease/SLC12A_dom"/>
</dbReference>
<feature type="domain" description="Amino acid permease/ SLC12A" evidence="6">
    <location>
        <begin position="14"/>
        <end position="315"/>
    </location>
</feature>
<feature type="transmembrane region" description="Helical" evidence="5">
    <location>
        <begin position="270"/>
        <end position="291"/>
    </location>
</feature>
<keyword evidence="4 5" id="KW-0472">Membrane</keyword>
<dbReference type="InterPro" id="IPR050524">
    <property type="entry name" value="APC_YAT"/>
</dbReference>
<dbReference type="RefSeq" id="XP_018380279.1">
    <property type="nucleotide sequence ID" value="XM_018535169.1"/>
</dbReference>
<dbReference type="AlphaFoldDB" id="A0A177D5S9"/>
<dbReference type="VEuPathDB" id="FungiDB:CC77DRAFT_947905"/>
<evidence type="ECO:0000256" key="1">
    <source>
        <dbReference type="ARBA" id="ARBA00004141"/>
    </source>
</evidence>
<feature type="non-terminal residue" evidence="7">
    <location>
        <position position="1"/>
    </location>
</feature>
<dbReference type="KEGG" id="aalt:CC77DRAFT_947905"/>
<feature type="transmembrane region" description="Helical" evidence="5">
    <location>
        <begin position="297"/>
        <end position="318"/>
    </location>
</feature>
<dbReference type="Pfam" id="PF00324">
    <property type="entry name" value="AA_permease"/>
    <property type="match status" value="1"/>
</dbReference>
<protein>
    <recommendedName>
        <fullName evidence="6">Amino acid permease/ SLC12A domain-containing protein</fullName>
    </recommendedName>
</protein>
<sequence length="386" mass="43531">LQDGFQHNRDYAANNAAAICYVIPIVAFGFIGIEAVAVTAFEAAPQSLRRPSKSIAYFASFLYLICMLSQTFNVDWEDDSLPPIYNGIGETKRAANNNEETATHMLAIIALQQWKKSFLDDFLNGAIIFSVLSASNTALYIASRTLYGMTLRIDDGSWVAKWLHDFSKVDRTTGVPLPALVMSWIAFLWVPFLSLVNQSYVPYMIEIIQTASSVGCLIVWVALTFAYLRYWNWCKRFNHLLGPSEYYRKFQRNDTYSPHTMLISLQPWPAIVGFVGCLVVFVFCSTTWWYSKVTGPKVLIAYAAQVIVLSIFLVLKAIRYQRFRTFKSQRSEQGGYDGFTERLKQLEMKVTEFSTDAANPSDRSSTHPTTGSQAIQLGSVVSHGDH</sequence>
<accession>A0A177D5S9</accession>
<dbReference type="OMA" id="MSWIAFL"/>
<dbReference type="GO" id="GO:0016020">
    <property type="term" value="C:membrane"/>
    <property type="evidence" value="ECO:0007669"/>
    <property type="project" value="UniProtKB-SubCell"/>
</dbReference>
<feature type="transmembrane region" description="Helical" evidence="5">
    <location>
        <begin position="55"/>
        <end position="72"/>
    </location>
</feature>
<keyword evidence="8" id="KW-1185">Reference proteome</keyword>
<reference evidence="7 8" key="1">
    <citation type="submission" date="2016-05" db="EMBL/GenBank/DDBJ databases">
        <title>Comparative analysis of secretome profiles of manganese(II)-oxidizing ascomycete fungi.</title>
        <authorList>
            <consortium name="DOE Joint Genome Institute"/>
            <person name="Zeiner C.A."/>
            <person name="Purvine S.O."/>
            <person name="Zink E.M."/>
            <person name="Wu S."/>
            <person name="Pasa-Tolic L."/>
            <person name="Chaput D.L."/>
            <person name="Haridas S."/>
            <person name="Grigoriev I.V."/>
            <person name="Santelli C.M."/>
            <person name="Hansel C.M."/>
        </authorList>
    </citation>
    <scope>NUCLEOTIDE SEQUENCE [LARGE SCALE GENOMIC DNA]</scope>
    <source>
        <strain evidence="7 8">SRC1lrK2f</strain>
    </source>
</reference>
<evidence type="ECO:0000256" key="5">
    <source>
        <dbReference type="SAM" id="Phobius"/>
    </source>
</evidence>
<evidence type="ECO:0000256" key="3">
    <source>
        <dbReference type="ARBA" id="ARBA00022989"/>
    </source>
</evidence>
<keyword evidence="3 5" id="KW-1133">Transmembrane helix</keyword>
<dbReference type="Gene3D" id="1.20.1740.10">
    <property type="entry name" value="Amino acid/polyamine transporter I"/>
    <property type="match status" value="1"/>
</dbReference>
<comment type="subcellular location">
    <subcellularLocation>
        <location evidence="1">Membrane</location>
        <topology evidence="1">Multi-pass membrane protein</topology>
    </subcellularLocation>
</comment>
<organism evidence="7 8">
    <name type="scientific">Alternaria alternata</name>
    <name type="common">Alternaria rot fungus</name>
    <name type="synonym">Torula alternata</name>
    <dbReference type="NCBI Taxonomy" id="5599"/>
    <lineage>
        <taxon>Eukaryota</taxon>
        <taxon>Fungi</taxon>
        <taxon>Dikarya</taxon>
        <taxon>Ascomycota</taxon>
        <taxon>Pezizomycotina</taxon>
        <taxon>Dothideomycetes</taxon>
        <taxon>Pleosporomycetidae</taxon>
        <taxon>Pleosporales</taxon>
        <taxon>Pleosporineae</taxon>
        <taxon>Pleosporaceae</taxon>
        <taxon>Alternaria</taxon>
        <taxon>Alternaria sect. Alternaria</taxon>
        <taxon>Alternaria alternata complex</taxon>
    </lineage>
</organism>
<dbReference type="PANTHER" id="PTHR43341:SF9">
    <property type="entry name" value="DICARBOXYLIC AMINO ACID PERMEASE"/>
    <property type="match status" value="1"/>
</dbReference>
<dbReference type="GeneID" id="29120763"/>
<feature type="transmembrane region" description="Helical" evidence="5">
    <location>
        <begin position="16"/>
        <end position="43"/>
    </location>
</feature>
<feature type="transmembrane region" description="Helical" evidence="5">
    <location>
        <begin position="207"/>
        <end position="228"/>
    </location>
</feature>
<feature type="transmembrane region" description="Helical" evidence="5">
    <location>
        <begin position="175"/>
        <end position="195"/>
    </location>
</feature>
<dbReference type="Proteomes" id="UP000077248">
    <property type="component" value="Unassembled WGS sequence"/>
</dbReference>
<evidence type="ECO:0000313" key="8">
    <source>
        <dbReference type="Proteomes" id="UP000077248"/>
    </source>
</evidence>
<proteinExistence type="predicted"/>
<evidence type="ECO:0000256" key="2">
    <source>
        <dbReference type="ARBA" id="ARBA00022692"/>
    </source>
</evidence>
<evidence type="ECO:0000259" key="6">
    <source>
        <dbReference type="Pfam" id="PF00324"/>
    </source>
</evidence>
<name>A0A177D5S9_ALTAL</name>
<dbReference type="PANTHER" id="PTHR43341">
    <property type="entry name" value="AMINO ACID PERMEASE"/>
    <property type="match status" value="1"/>
</dbReference>
<evidence type="ECO:0000313" key="7">
    <source>
        <dbReference type="EMBL" id="OAG14858.1"/>
    </source>
</evidence>
<dbReference type="GO" id="GO:0015171">
    <property type="term" value="F:amino acid transmembrane transporter activity"/>
    <property type="evidence" value="ECO:0007669"/>
    <property type="project" value="TreeGrafter"/>
</dbReference>
<feature type="transmembrane region" description="Helical" evidence="5">
    <location>
        <begin position="122"/>
        <end position="142"/>
    </location>
</feature>
<gene>
    <name evidence="7" type="ORF">CC77DRAFT_947905</name>
</gene>